<dbReference type="InterPro" id="IPR019476">
    <property type="entry name" value="T4SS_TraD_DNA-bd"/>
</dbReference>
<reference evidence="7" key="1">
    <citation type="submission" date="2013-08" db="EMBL/GenBank/DDBJ databases">
        <authorList>
            <person name="Mendez C."/>
            <person name="Richter M."/>
            <person name="Ferrer M."/>
            <person name="Sanchez J."/>
        </authorList>
    </citation>
    <scope>NUCLEOTIDE SEQUENCE</scope>
</reference>
<organism evidence="7">
    <name type="scientific">mine drainage metagenome</name>
    <dbReference type="NCBI Taxonomy" id="410659"/>
    <lineage>
        <taxon>unclassified sequences</taxon>
        <taxon>metagenomes</taxon>
        <taxon>ecological metagenomes</taxon>
    </lineage>
</organism>
<evidence type="ECO:0000259" key="6">
    <source>
        <dbReference type="Pfam" id="PF10412"/>
    </source>
</evidence>
<dbReference type="PANTHER" id="PTHR37937:SF1">
    <property type="entry name" value="CONJUGATIVE TRANSFER: DNA TRANSPORT"/>
    <property type="match status" value="1"/>
</dbReference>
<feature type="domain" description="Type IV secretion system coupling protein TraD DNA-binding" evidence="6">
    <location>
        <begin position="74"/>
        <end position="169"/>
    </location>
</feature>
<dbReference type="InterPro" id="IPR027417">
    <property type="entry name" value="P-loop_NTPase"/>
</dbReference>
<dbReference type="AlphaFoldDB" id="T0YSQ7"/>
<accession>T0YSQ7</accession>
<name>T0YSQ7_9ZZZZ</name>
<dbReference type="InterPro" id="IPR051539">
    <property type="entry name" value="T4SS-coupling_protein"/>
</dbReference>
<dbReference type="EMBL" id="AUZZ01009112">
    <property type="protein sequence ID" value="EQD34867.1"/>
    <property type="molecule type" value="Genomic_DNA"/>
</dbReference>
<proteinExistence type="predicted"/>
<comment type="subcellular location">
    <subcellularLocation>
        <location evidence="1">Cell membrane</location>
        <topology evidence="1">Multi-pass membrane protein</topology>
    </subcellularLocation>
</comment>
<dbReference type="PANTHER" id="PTHR37937">
    <property type="entry name" value="CONJUGATIVE TRANSFER: DNA TRANSPORT"/>
    <property type="match status" value="1"/>
</dbReference>
<evidence type="ECO:0000256" key="5">
    <source>
        <dbReference type="ARBA" id="ARBA00023136"/>
    </source>
</evidence>
<evidence type="ECO:0000256" key="1">
    <source>
        <dbReference type="ARBA" id="ARBA00004651"/>
    </source>
</evidence>
<evidence type="ECO:0000256" key="3">
    <source>
        <dbReference type="ARBA" id="ARBA00022692"/>
    </source>
</evidence>
<dbReference type="GO" id="GO:0005886">
    <property type="term" value="C:plasma membrane"/>
    <property type="evidence" value="ECO:0007669"/>
    <property type="project" value="UniProtKB-SubCell"/>
</dbReference>
<reference evidence="7" key="2">
    <citation type="journal article" date="2014" name="ISME J.">
        <title>Microbial stratification in low pH oxic and suboxic macroscopic growths along an acid mine drainage.</title>
        <authorList>
            <person name="Mendez-Garcia C."/>
            <person name="Mesa V."/>
            <person name="Sprenger R.R."/>
            <person name="Richter M."/>
            <person name="Diez M.S."/>
            <person name="Solano J."/>
            <person name="Bargiela R."/>
            <person name="Golyshina O.V."/>
            <person name="Manteca A."/>
            <person name="Ramos J.L."/>
            <person name="Gallego J.R."/>
            <person name="Llorente I."/>
            <person name="Martins Dos Santos V.A."/>
            <person name="Jensen O.N."/>
            <person name="Pelaez A.I."/>
            <person name="Sanchez J."/>
            <person name="Ferrer M."/>
        </authorList>
    </citation>
    <scope>NUCLEOTIDE SEQUENCE</scope>
</reference>
<keyword evidence="5" id="KW-0472">Membrane</keyword>
<sequence length="227" mass="24955">MLWALMAVGVFAIFAIWPKRAQRGVKGKKDVPRPLRGSWVVREDQGRRLWEAELKERELDPGSLVPLGTGYVLPESEMQHVKIVGTSGSGKSMVIKHILAAVEQRPSQRAVIVDPDGGYTRLFFNPERGDVIFNPFDARASGWDLAADVGEDYEARHLAAALVPDAVGHGGGMENLRAGAAQCSNSRAARRGTVDARVFVSRGDAQRRCRARRARRGFSGCTIFCRK</sequence>
<keyword evidence="3" id="KW-0812">Transmembrane</keyword>
<protein>
    <submittedName>
        <fullName evidence="7">Type IV secretory protein conjugation protein</fullName>
    </submittedName>
</protein>
<gene>
    <name evidence="7" type="ORF">B2A_12630</name>
</gene>
<comment type="caution">
    <text evidence="7">The sequence shown here is derived from an EMBL/GenBank/DDBJ whole genome shotgun (WGS) entry which is preliminary data.</text>
</comment>
<evidence type="ECO:0000256" key="4">
    <source>
        <dbReference type="ARBA" id="ARBA00022989"/>
    </source>
</evidence>
<dbReference type="SUPFAM" id="SSF52540">
    <property type="entry name" value="P-loop containing nucleoside triphosphate hydrolases"/>
    <property type="match status" value="1"/>
</dbReference>
<evidence type="ECO:0000313" key="7">
    <source>
        <dbReference type="EMBL" id="EQD34867.1"/>
    </source>
</evidence>
<dbReference type="Gene3D" id="3.40.50.300">
    <property type="entry name" value="P-loop containing nucleotide triphosphate hydrolases"/>
    <property type="match status" value="1"/>
</dbReference>
<keyword evidence="4" id="KW-1133">Transmembrane helix</keyword>
<keyword evidence="2" id="KW-1003">Cell membrane</keyword>
<evidence type="ECO:0000256" key="2">
    <source>
        <dbReference type="ARBA" id="ARBA00022475"/>
    </source>
</evidence>
<dbReference type="Pfam" id="PF10412">
    <property type="entry name" value="TrwB_AAD_bind"/>
    <property type="match status" value="1"/>
</dbReference>